<protein>
    <submittedName>
        <fullName evidence="2">Wadjet anti-phage system protein JetD domain-containing protein</fullName>
    </submittedName>
</protein>
<dbReference type="RefSeq" id="WP_031539936.1">
    <property type="nucleotide sequence ID" value="NZ_JBBMFN010000106.1"/>
</dbReference>
<gene>
    <name evidence="2" type="ORF">WMO63_22655</name>
</gene>
<sequence length="343" mass="40551">MEEIKKLFIAFPKKTVSLLELEQVIKPFIRSYEEFAQVVLELEAEGILGMVKAKGRNSRNPSLAFQYRIQKKMLVDNYHKELQSYRRNLHPSINLDAYYQEEPNVWKKHLPYIQKIDQYLQKFSFPTEEVPAPERSYELVEDEKWIVEKGGKEILEKIGLFHSLKIIPVSEPLMFAINPMQITVEEQFHLIVENKTTFQGLLPVLKETKFSTLIYGSGKAVIKSIEQFPMQYPVIAKHYFFYFGDIDHEGISIWYSLNEKQNMILALPFYEACLHKKSAMGKAYQKSREIAFSQFLSYFPLEQQLQIQRLLEDGCYYPQETLKTKELQQIWRESNWTSLNYKK</sequence>
<feature type="domain" description="Wadjet protein JetD C-terminal" evidence="1">
    <location>
        <begin position="183"/>
        <end position="276"/>
    </location>
</feature>
<accession>A0ABV1F6X0</accession>
<comment type="caution">
    <text evidence="2">The sequence shown here is derived from an EMBL/GenBank/DDBJ whole genome shotgun (WGS) entry which is preliminary data.</text>
</comment>
<proteinExistence type="predicted"/>
<evidence type="ECO:0000313" key="3">
    <source>
        <dbReference type="Proteomes" id="UP001465426"/>
    </source>
</evidence>
<dbReference type="InterPro" id="IPR024534">
    <property type="entry name" value="JetD_C"/>
</dbReference>
<dbReference type="EMBL" id="JBBMFN010000106">
    <property type="protein sequence ID" value="MEQ2468456.1"/>
    <property type="molecule type" value="Genomic_DNA"/>
</dbReference>
<evidence type="ECO:0000259" key="1">
    <source>
        <dbReference type="Pfam" id="PF09983"/>
    </source>
</evidence>
<dbReference type="Pfam" id="PF09983">
    <property type="entry name" value="JetD_C"/>
    <property type="match status" value="1"/>
</dbReference>
<evidence type="ECO:0000313" key="2">
    <source>
        <dbReference type="EMBL" id="MEQ2468456.1"/>
    </source>
</evidence>
<keyword evidence="3" id="KW-1185">Reference proteome</keyword>
<dbReference type="Proteomes" id="UP001465426">
    <property type="component" value="Unassembled WGS sequence"/>
</dbReference>
<reference evidence="2 3" key="1">
    <citation type="submission" date="2024-03" db="EMBL/GenBank/DDBJ databases">
        <title>Human intestinal bacterial collection.</title>
        <authorList>
            <person name="Pauvert C."/>
            <person name="Hitch T.C.A."/>
            <person name="Clavel T."/>
        </authorList>
    </citation>
    <scope>NUCLEOTIDE SEQUENCE [LARGE SCALE GENOMIC DNA]</scope>
    <source>
        <strain evidence="2 3">CLA-SR-H024</strain>
    </source>
</reference>
<name>A0ABV1F6X0_9BACI</name>
<organism evidence="2 3">
    <name type="scientific">Niallia hominis</name>
    <dbReference type="NCBI Taxonomy" id="3133173"/>
    <lineage>
        <taxon>Bacteria</taxon>
        <taxon>Bacillati</taxon>
        <taxon>Bacillota</taxon>
        <taxon>Bacilli</taxon>
        <taxon>Bacillales</taxon>
        <taxon>Bacillaceae</taxon>
        <taxon>Niallia</taxon>
    </lineage>
</organism>